<gene>
    <name evidence="2" type="ORF">EHP00_874</name>
</gene>
<accession>A0A1W0E3Y5</accession>
<evidence type="ECO:0000313" key="3">
    <source>
        <dbReference type="Proteomes" id="UP000192758"/>
    </source>
</evidence>
<sequence length="180" mass="21001">MLFTKNMMFNLFKISFIICAHGYNPSTSNNPNDNSYSSPVYVPVFGNNYDNDFINNTVQNQGHQGTLKLIKLPFNLEYINDKETFLNQLDSIEYQVAEFLKNIKLIAKNCKSSNFMIGVQESNEIITLNDYLEQFKNLQQVFEIQFYNNDLLKINLIKTNLKKIVTFLTKEISKKKKLNK</sequence>
<feature type="chain" id="PRO_5012596598" evidence="1">
    <location>
        <begin position="23"/>
        <end position="180"/>
    </location>
</feature>
<keyword evidence="3" id="KW-1185">Reference proteome</keyword>
<organism evidence="2 3">
    <name type="scientific">Ecytonucleospora hepatopenaei</name>
    <dbReference type="NCBI Taxonomy" id="646526"/>
    <lineage>
        <taxon>Eukaryota</taxon>
        <taxon>Fungi</taxon>
        <taxon>Fungi incertae sedis</taxon>
        <taxon>Microsporidia</taxon>
        <taxon>Enterocytozoonidae</taxon>
        <taxon>Ecytonucleospora</taxon>
    </lineage>
</organism>
<proteinExistence type="predicted"/>
<feature type="signal peptide" evidence="1">
    <location>
        <begin position="1"/>
        <end position="22"/>
    </location>
</feature>
<dbReference type="VEuPathDB" id="MicrosporidiaDB:EHP00_874"/>
<dbReference type="Proteomes" id="UP000192758">
    <property type="component" value="Unassembled WGS sequence"/>
</dbReference>
<evidence type="ECO:0000313" key="2">
    <source>
        <dbReference type="EMBL" id="OQS53941.1"/>
    </source>
</evidence>
<name>A0A1W0E3Y5_9MICR</name>
<protein>
    <submittedName>
        <fullName evidence="2">Uncharacterized protein</fullName>
    </submittedName>
</protein>
<reference evidence="2 3" key="1">
    <citation type="journal article" date="2017" name="Environ. Microbiol.">
        <title>Decay of the glycolytic pathway and adaptation to intranuclear parasitism within Enterocytozoonidae microsporidia.</title>
        <authorList>
            <person name="Wiredu Boakye D."/>
            <person name="Jaroenlak P."/>
            <person name="Prachumwat A."/>
            <person name="Williams T.A."/>
            <person name="Bateman K.S."/>
            <person name="Itsathitphaisarn O."/>
            <person name="Sritunyalucksana K."/>
            <person name="Paszkiewicz K.H."/>
            <person name="Moore K.A."/>
            <person name="Stentiford G.D."/>
            <person name="Williams B.A."/>
        </authorList>
    </citation>
    <scope>NUCLEOTIDE SEQUENCE [LARGE SCALE GENOMIC DNA]</scope>
    <source>
        <strain evidence="2 3">TH1</strain>
    </source>
</reference>
<comment type="caution">
    <text evidence="2">The sequence shown here is derived from an EMBL/GenBank/DDBJ whole genome shotgun (WGS) entry which is preliminary data.</text>
</comment>
<dbReference type="EMBL" id="MNPJ01000024">
    <property type="protein sequence ID" value="OQS53941.1"/>
    <property type="molecule type" value="Genomic_DNA"/>
</dbReference>
<keyword evidence="1" id="KW-0732">Signal</keyword>
<evidence type="ECO:0000256" key="1">
    <source>
        <dbReference type="SAM" id="SignalP"/>
    </source>
</evidence>
<dbReference type="AlphaFoldDB" id="A0A1W0E3Y5"/>